<evidence type="ECO:0000313" key="2">
    <source>
        <dbReference type="Proteomes" id="UP000192356"/>
    </source>
</evidence>
<sequence length="117" mass="13671">MVENKTIVMTSDKTDESKLSIRKVSDNPKNKSFEILHYNECLTARKSKMGTLFIQFTPCNNLKSQRWEAVLKSKITSKYLKIEPKIKISKSEAAIEHVLEELTKYTNSIYYTYNKKK</sequence>
<comment type="caution">
    <text evidence="1">The sequence shown here is derived from an EMBL/GenBank/DDBJ whole genome shotgun (WGS) entry which is preliminary data.</text>
</comment>
<dbReference type="AlphaFoldDB" id="A0A1X0Q8F7"/>
<dbReference type="Proteomes" id="UP000192356">
    <property type="component" value="Unassembled WGS sequence"/>
</dbReference>
<gene>
    <name evidence="1" type="ORF">HERIO_2043</name>
</gene>
<dbReference type="VEuPathDB" id="MicrosporidiaDB:A0H76_233"/>
<accession>A0A1X0Q8F7</accession>
<name>A0A1X0Q8F7_9MICR</name>
<dbReference type="EMBL" id="LVKB01000146">
    <property type="protein sequence ID" value="ORD95983.1"/>
    <property type="molecule type" value="Genomic_DNA"/>
</dbReference>
<evidence type="ECO:0000313" key="1">
    <source>
        <dbReference type="EMBL" id="ORD95983.1"/>
    </source>
</evidence>
<reference evidence="1 2" key="1">
    <citation type="journal article" date="2017" name="Environ. Microbiol.">
        <title>Decay of the glycolytic pathway and adaptation to intranuclear parasitism within Enterocytozoonidae microsporidia.</title>
        <authorList>
            <person name="Wiredu Boakye D."/>
            <person name="Jaroenlak P."/>
            <person name="Prachumwat A."/>
            <person name="Williams T.A."/>
            <person name="Bateman K.S."/>
            <person name="Itsathitphaisarn O."/>
            <person name="Sritunyalucksana K."/>
            <person name="Paszkiewicz K.H."/>
            <person name="Moore K.A."/>
            <person name="Stentiford G.D."/>
            <person name="Williams B.A."/>
        </authorList>
    </citation>
    <scope>NUCLEOTIDE SEQUENCE [LARGE SCALE GENOMIC DNA]</scope>
    <source>
        <strain evidence="1 2">GB1</strain>
    </source>
</reference>
<dbReference type="Gene3D" id="2.80.10.50">
    <property type="match status" value="1"/>
</dbReference>
<protein>
    <submittedName>
        <fullName evidence="1">Uncharacterized protein</fullName>
    </submittedName>
</protein>
<proteinExistence type="predicted"/>
<dbReference type="VEuPathDB" id="MicrosporidiaDB:HERIO_2043"/>
<keyword evidence="2" id="KW-1185">Reference proteome</keyword>
<organism evidence="1 2">
    <name type="scientific">Hepatospora eriocheir</name>
    <dbReference type="NCBI Taxonomy" id="1081669"/>
    <lineage>
        <taxon>Eukaryota</taxon>
        <taxon>Fungi</taxon>
        <taxon>Fungi incertae sedis</taxon>
        <taxon>Microsporidia</taxon>
        <taxon>Hepatosporidae</taxon>
        <taxon>Hepatospora</taxon>
    </lineage>
</organism>